<evidence type="ECO:0008006" key="3">
    <source>
        <dbReference type="Google" id="ProtNLM"/>
    </source>
</evidence>
<name>A0AAW4N5Z5_9BACT</name>
<dbReference type="EMBL" id="JAHOEP010000009">
    <property type="protein sequence ID" value="MBV3407674.1"/>
    <property type="molecule type" value="Genomic_DNA"/>
</dbReference>
<organism evidence="1 2">
    <name type="scientific">Segatella copri</name>
    <dbReference type="NCBI Taxonomy" id="165179"/>
    <lineage>
        <taxon>Bacteria</taxon>
        <taxon>Pseudomonadati</taxon>
        <taxon>Bacteroidota</taxon>
        <taxon>Bacteroidia</taxon>
        <taxon>Bacteroidales</taxon>
        <taxon>Prevotellaceae</taxon>
        <taxon>Segatella</taxon>
    </lineage>
</organism>
<accession>A0AAW4N5Z5</accession>
<comment type="caution">
    <text evidence="1">The sequence shown here is derived from an EMBL/GenBank/DDBJ whole genome shotgun (WGS) entry which is preliminary data.</text>
</comment>
<gene>
    <name evidence="1" type="ORF">KSW80_04490</name>
</gene>
<sequence length="141" mass="15559">MKKILYFAAALAATATITTTSTSCKFAPDQHDGDTVAASEFYPIDTSAAHAKKMAKIAAIKNGKDSVGIYYVGSNSTKDLIELVSYPSRRDTMMYSKTRHIKVKGNADINHVVRVDFYLHNGKDSLVKYVEEVEFKSLNSL</sequence>
<reference evidence="1" key="1">
    <citation type="submission" date="2021-06" db="EMBL/GenBank/DDBJ databases">
        <title>Collection of gut derived symbiotic bacterial strains cultured from healthy donors.</title>
        <authorList>
            <person name="Lin H."/>
            <person name="Littmann E."/>
            <person name="Pamer E.G."/>
        </authorList>
    </citation>
    <scope>NUCLEOTIDE SEQUENCE</scope>
    <source>
        <strain evidence="1">MSK.21.60</strain>
    </source>
</reference>
<dbReference type="AlphaFoldDB" id="A0AAW4N5Z5"/>
<evidence type="ECO:0000313" key="1">
    <source>
        <dbReference type="EMBL" id="MBV3407674.1"/>
    </source>
</evidence>
<dbReference type="PROSITE" id="PS51257">
    <property type="entry name" value="PROKAR_LIPOPROTEIN"/>
    <property type="match status" value="1"/>
</dbReference>
<protein>
    <recommendedName>
        <fullName evidence="3">Lipoprotein</fullName>
    </recommendedName>
</protein>
<proteinExistence type="predicted"/>
<evidence type="ECO:0000313" key="2">
    <source>
        <dbReference type="Proteomes" id="UP001196316"/>
    </source>
</evidence>
<dbReference type="RefSeq" id="WP_217326275.1">
    <property type="nucleotide sequence ID" value="NZ_JAHOEK010000009.1"/>
</dbReference>
<dbReference type="Proteomes" id="UP001196316">
    <property type="component" value="Unassembled WGS sequence"/>
</dbReference>